<dbReference type="PANTHER" id="PTHR10543:SF24">
    <property type="entry name" value="CAROTENOID ISOMEROOXYGENASE"/>
    <property type="match status" value="1"/>
</dbReference>
<protein>
    <recommendedName>
        <fullName evidence="8">Beta,beta-carotene 9',10'-oxygenase</fullName>
    </recommendedName>
</protein>
<dbReference type="GO" id="GO:0042574">
    <property type="term" value="P:retinal metabolic process"/>
    <property type="evidence" value="ECO:0007669"/>
    <property type="project" value="TreeGrafter"/>
</dbReference>
<keyword evidence="3" id="KW-0560">Oxidoreductase</keyword>
<comment type="cofactor">
    <cofactor evidence="5">
        <name>Fe(2+)</name>
        <dbReference type="ChEBI" id="CHEBI:29033"/>
    </cofactor>
    <text evidence="5">Binds 1 Fe(2+) ion per subunit.</text>
</comment>
<proteinExistence type="inferred from homology"/>
<evidence type="ECO:0000256" key="3">
    <source>
        <dbReference type="ARBA" id="ARBA00023002"/>
    </source>
</evidence>
<evidence type="ECO:0000256" key="5">
    <source>
        <dbReference type="PIRSR" id="PIRSR604294-1"/>
    </source>
</evidence>
<dbReference type="Proteomes" id="UP000235965">
    <property type="component" value="Unassembled WGS sequence"/>
</dbReference>
<evidence type="ECO:0000256" key="4">
    <source>
        <dbReference type="ARBA" id="ARBA00023004"/>
    </source>
</evidence>
<dbReference type="GO" id="GO:0003834">
    <property type="term" value="F:beta-carotene 15,15'-dioxygenase activity"/>
    <property type="evidence" value="ECO:0007669"/>
    <property type="project" value="TreeGrafter"/>
</dbReference>
<dbReference type="GO" id="GO:0016121">
    <property type="term" value="P:carotene catabolic process"/>
    <property type="evidence" value="ECO:0007669"/>
    <property type="project" value="TreeGrafter"/>
</dbReference>
<keyword evidence="2 5" id="KW-0479">Metal-binding</keyword>
<evidence type="ECO:0000313" key="7">
    <source>
        <dbReference type="Proteomes" id="UP000235965"/>
    </source>
</evidence>
<name>A0A2J7RQT3_9NEOP</name>
<dbReference type="PANTHER" id="PTHR10543">
    <property type="entry name" value="BETA-CAROTENE DIOXYGENASE"/>
    <property type="match status" value="1"/>
</dbReference>
<dbReference type="OrthoDB" id="1069523at2759"/>
<comment type="similarity">
    <text evidence="1">Belongs to the carotenoid oxygenase family.</text>
</comment>
<evidence type="ECO:0008006" key="8">
    <source>
        <dbReference type="Google" id="ProtNLM"/>
    </source>
</evidence>
<feature type="binding site" evidence="5">
    <location>
        <position position="303"/>
    </location>
    <ligand>
        <name>Fe cation</name>
        <dbReference type="ChEBI" id="CHEBI:24875"/>
        <note>catalytic</note>
    </ligand>
</feature>
<dbReference type="GO" id="GO:0010436">
    <property type="term" value="F:carotenoid dioxygenase activity"/>
    <property type="evidence" value="ECO:0007669"/>
    <property type="project" value="TreeGrafter"/>
</dbReference>
<evidence type="ECO:0000256" key="1">
    <source>
        <dbReference type="ARBA" id="ARBA00006787"/>
    </source>
</evidence>
<reference evidence="6 7" key="1">
    <citation type="submission" date="2017-12" db="EMBL/GenBank/DDBJ databases">
        <title>Hemimetabolous genomes reveal molecular basis of termite eusociality.</title>
        <authorList>
            <person name="Harrison M.C."/>
            <person name="Jongepier E."/>
            <person name="Robertson H.M."/>
            <person name="Arning N."/>
            <person name="Bitard-Feildel T."/>
            <person name="Chao H."/>
            <person name="Childers C.P."/>
            <person name="Dinh H."/>
            <person name="Doddapaneni H."/>
            <person name="Dugan S."/>
            <person name="Gowin J."/>
            <person name="Greiner C."/>
            <person name="Han Y."/>
            <person name="Hu H."/>
            <person name="Hughes D.S.T."/>
            <person name="Huylmans A.-K."/>
            <person name="Kemena C."/>
            <person name="Kremer L.P.M."/>
            <person name="Lee S.L."/>
            <person name="Lopez-Ezquerra A."/>
            <person name="Mallet L."/>
            <person name="Monroy-Kuhn J.M."/>
            <person name="Moser A."/>
            <person name="Murali S.C."/>
            <person name="Muzny D.M."/>
            <person name="Otani S."/>
            <person name="Piulachs M.-D."/>
            <person name="Poelchau M."/>
            <person name="Qu J."/>
            <person name="Schaub F."/>
            <person name="Wada-Katsumata A."/>
            <person name="Worley K.C."/>
            <person name="Xie Q."/>
            <person name="Ylla G."/>
            <person name="Poulsen M."/>
            <person name="Gibbs R.A."/>
            <person name="Schal C."/>
            <person name="Richards S."/>
            <person name="Belles X."/>
            <person name="Korb J."/>
            <person name="Bornberg-Bauer E."/>
        </authorList>
    </citation>
    <scope>NUCLEOTIDE SEQUENCE [LARGE SCALE GENOMIC DNA]</scope>
    <source>
        <tissue evidence="6">Whole body</tissue>
    </source>
</reference>
<gene>
    <name evidence="6" type="ORF">B7P43_G15677</name>
</gene>
<accession>A0A2J7RQT3</accession>
<keyword evidence="4 5" id="KW-0408">Iron</keyword>
<feature type="binding site" evidence="5">
    <location>
        <position position="171"/>
    </location>
    <ligand>
        <name>Fe cation</name>
        <dbReference type="ChEBI" id="CHEBI:24875"/>
        <note>catalytic</note>
    </ligand>
</feature>
<dbReference type="GO" id="GO:0046872">
    <property type="term" value="F:metal ion binding"/>
    <property type="evidence" value="ECO:0007669"/>
    <property type="project" value="UniProtKB-KW"/>
</dbReference>
<evidence type="ECO:0000256" key="2">
    <source>
        <dbReference type="ARBA" id="ARBA00022723"/>
    </source>
</evidence>
<feature type="binding site" evidence="5">
    <location>
        <position position="231"/>
    </location>
    <ligand>
        <name>Fe cation</name>
        <dbReference type="ChEBI" id="CHEBI:24875"/>
        <note>catalytic</note>
    </ligand>
</feature>
<dbReference type="InterPro" id="IPR004294">
    <property type="entry name" value="Carotenoid_Oase"/>
</dbReference>
<dbReference type="AlphaFoldDB" id="A0A2J7RQT3"/>
<evidence type="ECO:0000313" key="6">
    <source>
        <dbReference type="EMBL" id="PNF43183.1"/>
    </source>
</evidence>
<keyword evidence="7" id="KW-1185">Reference proteome</keyword>
<organism evidence="6 7">
    <name type="scientific">Cryptotermes secundus</name>
    <dbReference type="NCBI Taxonomy" id="105785"/>
    <lineage>
        <taxon>Eukaryota</taxon>
        <taxon>Metazoa</taxon>
        <taxon>Ecdysozoa</taxon>
        <taxon>Arthropoda</taxon>
        <taxon>Hexapoda</taxon>
        <taxon>Insecta</taxon>
        <taxon>Pterygota</taxon>
        <taxon>Neoptera</taxon>
        <taxon>Polyneoptera</taxon>
        <taxon>Dictyoptera</taxon>
        <taxon>Blattodea</taxon>
        <taxon>Blattoidea</taxon>
        <taxon>Termitoidae</taxon>
        <taxon>Kalotermitidae</taxon>
        <taxon>Cryptotermitinae</taxon>
        <taxon>Cryptotermes</taxon>
    </lineage>
</organism>
<dbReference type="EMBL" id="NEVH01000618">
    <property type="protein sequence ID" value="PNF43183.1"/>
    <property type="molecule type" value="Genomic_DNA"/>
</dbReference>
<comment type="caution">
    <text evidence="6">The sequence shown here is derived from an EMBL/GenBank/DDBJ whole genome shotgun (WGS) entry which is preliminary data.</text>
</comment>
<dbReference type="Pfam" id="PF03055">
    <property type="entry name" value="RPE65"/>
    <property type="match status" value="1"/>
</dbReference>
<sequence length="354" mass="40021">MADISALFTSTEEQISPVDAAVTGRFPEWLQGSFLRLGPGKFDIGDFVMNHWFDGYAVLYKFDIQKGKVTFTKRFLQSDAYKKAVAVGRPVFTEFGTKSYPDPCKNLFSRMMSSLIPDLTDNDAINVFTLEDAVYVATESNYLRRIEVESLATREKVDMTKLVGVNLASSHTYQDSQGSYYSMGTSLMSGPKYHIIRTPAAASGKAQDALSKAAVLVTIPSSWKTSMSYYHSFGMSENYIVFIEQPLIINSMKLVTAQVKGRCMRDCMTWSPEEQNKFYVVDKWSGQVLPIKYKSKKAFFLFHHINTYEEAGQVYIDIHWVLYCVKALFQLQSVSCIACGAEIIRLQRVSSERT</sequence>